<feature type="compositionally biased region" description="Basic and acidic residues" evidence="1">
    <location>
        <begin position="26"/>
        <end position="46"/>
    </location>
</feature>
<evidence type="ECO:0000313" key="2">
    <source>
        <dbReference type="EMBL" id="KAF8391891.1"/>
    </source>
</evidence>
<evidence type="ECO:0000313" key="3">
    <source>
        <dbReference type="Proteomes" id="UP000655225"/>
    </source>
</evidence>
<gene>
    <name evidence="2" type="ORF">HHK36_022231</name>
</gene>
<evidence type="ECO:0000256" key="1">
    <source>
        <dbReference type="SAM" id="MobiDB-lite"/>
    </source>
</evidence>
<dbReference type="EMBL" id="JABCRI010000016">
    <property type="protein sequence ID" value="KAF8391891.1"/>
    <property type="molecule type" value="Genomic_DNA"/>
</dbReference>
<reference evidence="2 3" key="1">
    <citation type="submission" date="2020-04" db="EMBL/GenBank/DDBJ databases">
        <title>Plant Genome Project.</title>
        <authorList>
            <person name="Zhang R.-G."/>
        </authorList>
    </citation>
    <scope>NUCLEOTIDE SEQUENCE [LARGE SCALE GENOMIC DNA]</scope>
    <source>
        <strain evidence="2">YNK0</strain>
        <tissue evidence="2">Leaf</tissue>
    </source>
</reference>
<keyword evidence="3" id="KW-1185">Reference proteome</keyword>
<organism evidence="2 3">
    <name type="scientific">Tetracentron sinense</name>
    <name type="common">Spur-leaf</name>
    <dbReference type="NCBI Taxonomy" id="13715"/>
    <lineage>
        <taxon>Eukaryota</taxon>
        <taxon>Viridiplantae</taxon>
        <taxon>Streptophyta</taxon>
        <taxon>Embryophyta</taxon>
        <taxon>Tracheophyta</taxon>
        <taxon>Spermatophyta</taxon>
        <taxon>Magnoliopsida</taxon>
        <taxon>Trochodendrales</taxon>
        <taxon>Trochodendraceae</taxon>
        <taxon>Tetracentron</taxon>
    </lineage>
</organism>
<comment type="caution">
    <text evidence="2">The sequence shown here is derived from an EMBL/GenBank/DDBJ whole genome shotgun (WGS) entry which is preliminary data.</text>
</comment>
<dbReference type="AlphaFoldDB" id="A0A835D6K5"/>
<feature type="region of interest" description="Disordered" evidence="1">
    <location>
        <begin position="1"/>
        <end position="52"/>
    </location>
</feature>
<proteinExistence type="predicted"/>
<protein>
    <submittedName>
        <fullName evidence="2">Uncharacterized protein</fullName>
    </submittedName>
</protein>
<accession>A0A835D6K5</accession>
<feature type="compositionally biased region" description="Basic and acidic residues" evidence="1">
    <location>
        <begin position="1"/>
        <end position="17"/>
    </location>
</feature>
<dbReference type="Proteomes" id="UP000655225">
    <property type="component" value="Unassembled WGS sequence"/>
</dbReference>
<name>A0A835D6K5_TETSI</name>
<sequence length="93" mass="10307">MSALARVKEVKAEEPKKAVVSSNGSKLEKEKGTTSEPKEVPNKEPSKVGLKGQPPIIDGEFFQFVKRVKMEMQRRRAITVLDRSAGIDSHPDC</sequence>